<evidence type="ECO:0000256" key="1">
    <source>
        <dbReference type="SAM" id="MobiDB-lite"/>
    </source>
</evidence>
<evidence type="ECO:0000313" key="3">
    <source>
        <dbReference type="EMBL" id="KAJ3839599.1"/>
    </source>
</evidence>
<dbReference type="AlphaFoldDB" id="A0AA38PAZ9"/>
<dbReference type="InterPro" id="IPR046520">
    <property type="entry name" value="DUF6697"/>
</dbReference>
<gene>
    <name evidence="3" type="ORF">F5878DRAFT_724395</name>
</gene>
<feature type="compositionally biased region" description="Basic and acidic residues" evidence="1">
    <location>
        <begin position="144"/>
        <end position="153"/>
    </location>
</feature>
<feature type="domain" description="DUF6697" evidence="2">
    <location>
        <begin position="254"/>
        <end position="404"/>
    </location>
</feature>
<organism evidence="3 4">
    <name type="scientific">Lentinula raphanica</name>
    <dbReference type="NCBI Taxonomy" id="153919"/>
    <lineage>
        <taxon>Eukaryota</taxon>
        <taxon>Fungi</taxon>
        <taxon>Dikarya</taxon>
        <taxon>Basidiomycota</taxon>
        <taxon>Agaricomycotina</taxon>
        <taxon>Agaricomycetes</taxon>
        <taxon>Agaricomycetidae</taxon>
        <taxon>Agaricales</taxon>
        <taxon>Marasmiineae</taxon>
        <taxon>Omphalotaceae</taxon>
        <taxon>Lentinula</taxon>
    </lineage>
</organism>
<dbReference type="Pfam" id="PF20411">
    <property type="entry name" value="DUF6697"/>
    <property type="match status" value="1"/>
</dbReference>
<keyword evidence="4" id="KW-1185">Reference proteome</keyword>
<dbReference type="Proteomes" id="UP001163846">
    <property type="component" value="Unassembled WGS sequence"/>
</dbReference>
<protein>
    <recommendedName>
        <fullName evidence="2">DUF6697 domain-containing protein</fullName>
    </recommendedName>
</protein>
<evidence type="ECO:0000259" key="2">
    <source>
        <dbReference type="Pfam" id="PF20411"/>
    </source>
</evidence>
<evidence type="ECO:0000313" key="4">
    <source>
        <dbReference type="Proteomes" id="UP001163846"/>
    </source>
</evidence>
<sequence>MTVSSGERSGSELVNQPYDDTTGFLSTTIEKGITKRMTSIQSPDPYNVVEMAIAIASEQEKVKIAFKARDAAIQHLSRAYTSIEQKLETIRRLETVVTLPTDGEESNLGSEKLENETIALESFVNNLRKEIEVLQQDSLSPRNDSLKTPDDPKYLQPSAPLLSRNTSDISASSFVTASDIPQNNGPNPEVGNVNITDIRTTATCEDAEDIINARNKLLASLPLPEEAPDDALKPIAIPTAYMSLYEFLASVPGPLRSSLSNYLVLHQLTTSWCPQREEHGYFLTPVFKCSTNPRVTTAHQWTATDVMATMSKPTECFFNKDGVWYYAGVYKAFRLDDLTVKEWAALSTETTQAIVKETIEGRKNISPQNVYEVNQLYFAGALKVAVVALQCIGFNHSMYRLLLDHASKCSLSAVTAENRNSSTATPSLSSSSAVKMKKNAFNILGSSVLGNDSGNLNASRSSSYSFGFGLGLGSSNIWNTNLGVGLAVGCIPTSKGTDNHGFEFLNASIKSKLDIKAKSSGKNVGEVENENNEVLALIE</sequence>
<name>A0AA38PAZ9_9AGAR</name>
<accession>A0AA38PAZ9</accession>
<feature type="region of interest" description="Disordered" evidence="1">
    <location>
        <begin position="135"/>
        <end position="165"/>
    </location>
</feature>
<reference evidence="3" key="1">
    <citation type="submission" date="2022-08" db="EMBL/GenBank/DDBJ databases">
        <authorList>
            <consortium name="DOE Joint Genome Institute"/>
            <person name="Min B."/>
            <person name="Riley R."/>
            <person name="Sierra-Patev S."/>
            <person name="Naranjo-Ortiz M."/>
            <person name="Looney B."/>
            <person name="Konkel Z."/>
            <person name="Slot J.C."/>
            <person name="Sakamoto Y."/>
            <person name="Steenwyk J.L."/>
            <person name="Rokas A."/>
            <person name="Carro J."/>
            <person name="Camarero S."/>
            <person name="Ferreira P."/>
            <person name="Molpeceres G."/>
            <person name="Ruiz-Duenas F.J."/>
            <person name="Serrano A."/>
            <person name="Henrissat B."/>
            <person name="Drula E."/>
            <person name="Hughes K.W."/>
            <person name="Mata J.L."/>
            <person name="Ishikawa N.K."/>
            <person name="Vargas-Isla R."/>
            <person name="Ushijima S."/>
            <person name="Smith C.A."/>
            <person name="Ahrendt S."/>
            <person name="Andreopoulos W."/>
            <person name="He G."/>
            <person name="Labutti K."/>
            <person name="Lipzen A."/>
            <person name="Ng V."/>
            <person name="Sandor L."/>
            <person name="Barry K."/>
            <person name="Martinez A.T."/>
            <person name="Xiao Y."/>
            <person name="Gibbons J.G."/>
            <person name="Terashima K."/>
            <person name="Hibbett D.S."/>
            <person name="Grigoriev I.V."/>
        </authorList>
    </citation>
    <scope>NUCLEOTIDE SEQUENCE</scope>
    <source>
        <strain evidence="3">TFB9207</strain>
    </source>
</reference>
<proteinExistence type="predicted"/>
<dbReference type="EMBL" id="MU806118">
    <property type="protein sequence ID" value="KAJ3839599.1"/>
    <property type="molecule type" value="Genomic_DNA"/>
</dbReference>
<comment type="caution">
    <text evidence="3">The sequence shown here is derived from an EMBL/GenBank/DDBJ whole genome shotgun (WGS) entry which is preliminary data.</text>
</comment>